<dbReference type="eggNOG" id="KOG0221">
    <property type="taxonomic scope" value="Eukaryota"/>
</dbReference>
<evidence type="ECO:0000256" key="2">
    <source>
        <dbReference type="ARBA" id="ARBA00022741"/>
    </source>
</evidence>
<feature type="domain" description="DNA mismatch repair proteins mutS family" evidence="6">
    <location>
        <begin position="517"/>
        <end position="714"/>
    </location>
</feature>
<name>G9NX81_HYPAI</name>
<dbReference type="SMART" id="SM00534">
    <property type="entry name" value="MUTSac"/>
    <property type="match status" value="1"/>
</dbReference>
<evidence type="ECO:0000256" key="4">
    <source>
        <dbReference type="ARBA" id="ARBA00023125"/>
    </source>
</evidence>
<dbReference type="GO" id="GO:0006298">
    <property type="term" value="P:mismatch repair"/>
    <property type="evidence" value="ECO:0007669"/>
    <property type="project" value="InterPro"/>
</dbReference>
<dbReference type="GO" id="GO:0140664">
    <property type="term" value="F:ATP-dependent DNA damage sensor activity"/>
    <property type="evidence" value="ECO:0007669"/>
    <property type="project" value="InterPro"/>
</dbReference>
<dbReference type="SMART" id="SM00533">
    <property type="entry name" value="MUTSd"/>
    <property type="match status" value="1"/>
</dbReference>
<comment type="caution">
    <text evidence="7">The sequence shown here is derived from an EMBL/GenBank/DDBJ whole genome shotgun (WGS) entry which is preliminary data.</text>
</comment>
<dbReference type="Gene3D" id="3.40.50.300">
    <property type="entry name" value="P-loop containing nucleotide triphosphate hydrolases"/>
    <property type="match status" value="1"/>
</dbReference>
<dbReference type="GeneID" id="25774966"/>
<dbReference type="SUPFAM" id="SSF52540">
    <property type="entry name" value="P-loop containing nucleoside triphosphate hydrolases"/>
    <property type="match status" value="1"/>
</dbReference>
<dbReference type="GO" id="GO:0005524">
    <property type="term" value="F:ATP binding"/>
    <property type="evidence" value="ECO:0007669"/>
    <property type="project" value="UniProtKB-KW"/>
</dbReference>
<evidence type="ECO:0008006" key="9">
    <source>
        <dbReference type="Google" id="ProtNLM"/>
    </source>
</evidence>
<dbReference type="Gene3D" id="1.10.1420.10">
    <property type="match status" value="1"/>
</dbReference>
<reference evidence="7 8" key="1">
    <citation type="journal article" date="2011" name="Genome Biol.">
        <title>Comparative genome sequence analysis underscores mycoparasitism as the ancestral life style of Trichoderma.</title>
        <authorList>
            <person name="Kubicek C.P."/>
            <person name="Herrera-Estrella A."/>
            <person name="Seidl-Seiboth V."/>
            <person name="Martinez D.A."/>
            <person name="Druzhinina I.S."/>
            <person name="Thon M."/>
            <person name="Zeilinger S."/>
            <person name="Casas-Flores S."/>
            <person name="Horwitz B.A."/>
            <person name="Mukherjee P.K."/>
            <person name="Mukherjee M."/>
            <person name="Kredics L."/>
            <person name="Alcaraz L.D."/>
            <person name="Aerts A."/>
            <person name="Antal Z."/>
            <person name="Atanasova L."/>
            <person name="Cervantes-Badillo M.G."/>
            <person name="Challacombe J."/>
            <person name="Chertkov O."/>
            <person name="McCluskey K."/>
            <person name="Coulpier F."/>
            <person name="Deshpande N."/>
            <person name="von Doehren H."/>
            <person name="Ebbole D.J."/>
            <person name="Esquivel-Naranjo E.U."/>
            <person name="Fekete E."/>
            <person name="Flipphi M."/>
            <person name="Glaser F."/>
            <person name="Gomez-Rodriguez E.Y."/>
            <person name="Gruber S."/>
            <person name="Han C."/>
            <person name="Henrissat B."/>
            <person name="Hermosa R."/>
            <person name="Hernandez-Onate M."/>
            <person name="Karaffa L."/>
            <person name="Kosti I."/>
            <person name="Le Crom S."/>
            <person name="Lindquist E."/>
            <person name="Lucas S."/>
            <person name="Luebeck M."/>
            <person name="Luebeck P.S."/>
            <person name="Margeot A."/>
            <person name="Metz B."/>
            <person name="Misra M."/>
            <person name="Nevalainen H."/>
            <person name="Omann M."/>
            <person name="Packer N."/>
            <person name="Perrone G."/>
            <person name="Uresti-Rivera E.E."/>
            <person name="Salamov A."/>
            <person name="Schmoll M."/>
            <person name="Seiboth B."/>
            <person name="Shapiro H."/>
            <person name="Sukno S."/>
            <person name="Tamayo-Ramos J.A."/>
            <person name="Tisch D."/>
            <person name="Wiest A."/>
            <person name="Wilkinson H.H."/>
            <person name="Zhang M."/>
            <person name="Coutinho P.M."/>
            <person name="Kenerley C.M."/>
            <person name="Monte E."/>
            <person name="Baker S.E."/>
            <person name="Grigoriev I.V."/>
        </authorList>
    </citation>
    <scope>NUCLEOTIDE SEQUENCE [LARGE SCALE GENOMIC DNA]</scope>
    <source>
        <strain evidence="8">ATCC 20476 / IMI 206040</strain>
    </source>
</reference>
<evidence type="ECO:0000256" key="1">
    <source>
        <dbReference type="ARBA" id="ARBA00006271"/>
    </source>
</evidence>
<evidence type="ECO:0000256" key="3">
    <source>
        <dbReference type="ARBA" id="ARBA00022840"/>
    </source>
</evidence>
<dbReference type="InterPro" id="IPR000432">
    <property type="entry name" value="DNA_mismatch_repair_MutS_C"/>
</dbReference>
<evidence type="ECO:0000259" key="6">
    <source>
        <dbReference type="SMART" id="SM00534"/>
    </source>
</evidence>
<dbReference type="InterPro" id="IPR027417">
    <property type="entry name" value="P-loop_NTPase"/>
</dbReference>
<proteinExistence type="inferred from homology"/>
<keyword evidence="4" id="KW-0238">DNA-binding</keyword>
<keyword evidence="8" id="KW-1185">Reference proteome</keyword>
<dbReference type="AlphaFoldDB" id="G9NX81"/>
<dbReference type="InterPro" id="IPR036187">
    <property type="entry name" value="DNA_mismatch_repair_MutS_sf"/>
</dbReference>
<dbReference type="HOGENOM" id="CLU_002472_8_0_1"/>
<dbReference type="InterPro" id="IPR045076">
    <property type="entry name" value="MutS"/>
</dbReference>
<accession>G9NX81</accession>
<comment type="similarity">
    <text evidence="1">Belongs to the DNA mismatch repair MutS family.</text>
</comment>
<protein>
    <recommendedName>
        <fullName evidence="9">DNA mismatch repair proteins mutS family domain-containing protein</fullName>
    </recommendedName>
</protein>
<dbReference type="InterPro" id="IPR007696">
    <property type="entry name" value="DNA_mismatch_repair_MutS_core"/>
</dbReference>
<dbReference type="OrthoDB" id="29596at2759"/>
<dbReference type="Proteomes" id="UP000005426">
    <property type="component" value="Unassembled WGS sequence"/>
</dbReference>
<keyword evidence="3" id="KW-0067">ATP-binding</keyword>
<feature type="domain" description="DNA mismatch repair protein MutS core" evidence="5">
    <location>
        <begin position="242"/>
        <end position="495"/>
    </location>
</feature>
<dbReference type="Pfam" id="PF05192">
    <property type="entry name" value="MutS_III"/>
    <property type="match status" value="1"/>
</dbReference>
<sequence>MDATEGATSDQETGLPPFSESILAIDVKDRSTLGCSLFSTADGTLKIGTDMSMAGEDVVEQFLSYAQPTTILVSRRVPESIFAFIEKHAEKSDKEIRSRLVSPSDFSHTLACEELMSLDTSSANVERHYTESSIQALQECDRQDSQCMKLVRCSSSTDLDNVTSMGCASAILIYLRRRRSLVSPSSNTNTGYMFDVRYITLFNLADYVFVSEESRLSLQIISHESHPNRPAWSVDSKSSAEKENLSVYGLFHPLVSTPQGRTHLRHMFLRPVSNLNILSQRQRTIALLLHPSNEETTKRAIAILRKMKNIIGGIDPVSLALVGDMINRFINFDDAKSQKYCSVRPGVDTELDALKRQYDGMNSLLTAVVERVAKGLPDWARQYIQSCVFFPQLGFLTIVGQEPQLENDIFNGENRYYGDMYSKISDKEVEVMQKLASDVIVHEKALLEAADLCGEFDALLALAIGAAKYNWQPPKMTDANVIHIKGGWHPLQELLVPSFVRNDCFIGEESLTHGQATQALVLTGPNQSGKSVYIKQVAIIVYLAHIGSYVPAKEAVIGTVDKILTRMPSQESVSRVGSAFALDLKQVFQAMKYSTSRSLVLMDEFGNRTAADGGAGLFTAMLDYFLSPATAIPKLVVATHFYEVFLNGYLHDHSQLSLMHMDVMINIDATNAEDKVTYLFHLATGYSSTGLGGQCAILNGIPKDITDRAEIIGELIKQGKNL</sequence>
<dbReference type="GO" id="GO:0005634">
    <property type="term" value="C:nucleus"/>
    <property type="evidence" value="ECO:0007669"/>
    <property type="project" value="TreeGrafter"/>
</dbReference>
<organism evidence="7 8">
    <name type="scientific">Hypocrea atroviridis (strain ATCC 20476 / IMI 206040)</name>
    <name type="common">Trichoderma atroviride</name>
    <dbReference type="NCBI Taxonomy" id="452589"/>
    <lineage>
        <taxon>Eukaryota</taxon>
        <taxon>Fungi</taxon>
        <taxon>Dikarya</taxon>
        <taxon>Ascomycota</taxon>
        <taxon>Pezizomycotina</taxon>
        <taxon>Sordariomycetes</taxon>
        <taxon>Hypocreomycetidae</taxon>
        <taxon>Hypocreales</taxon>
        <taxon>Hypocreaceae</taxon>
        <taxon>Trichoderma</taxon>
    </lineage>
</organism>
<evidence type="ECO:0000259" key="5">
    <source>
        <dbReference type="SMART" id="SM00533"/>
    </source>
</evidence>
<dbReference type="PANTHER" id="PTHR11361">
    <property type="entry name" value="DNA MISMATCH REPAIR PROTEIN MUTS FAMILY MEMBER"/>
    <property type="match status" value="1"/>
</dbReference>
<dbReference type="GO" id="GO:0051026">
    <property type="term" value="P:chiasma assembly"/>
    <property type="evidence" value="ECO:0007669"/>
    <property type="project" value="TreeGrafter"/>
</dbReference>
<dbReference type="OMA" id="CSVYFMP"/>
<dbReference type="EMBL" id="ABDG02000024">
    <property type="protein sequence ID" value="EHK45511.1"/>
    <property type="molecule type" value="Genomic_DNA"/>
</dbReference>
<dbReference type="KEGG" id="tatv:25774966"/>
<feature type="non-terminal residue" evidence="7">
    <location>
        <position position="722"/>
    </location>
</feature>
<keyword evidence="2" id="KW-0547">Nucleotide-binding</keyword>
<dbReference type="STRING" id="452589.G9NX81"/>
<dbReference type="SUPFAM" id="SSF48334">
    <property type="entry name" value="DNA repair protein MutS, domain III"/>
    <property type="match status" value="1"/>
</dbReference>
<dbReference type="Pfam" id="PF00488">
    <property type="entry name" value="MutS_V"/>
    <property type="match status" value="1"/>
</dbReference>
<evidence type="ECO:0000313" key="8">
    <source>
        <dbReference type="Proteomes" id="UP000005426"/>
    </source>
</evidence>
<dbReference type="GO" id="GO:0030983">
    <property type="term" value="F:mismatched DNA binding"/>
    <property type="evidence" value="ECO:0007669"/>
    <property type="project" value="InterPro"/>
</dbReference>
<dbReference type="PANTHER" id="PTHR11361:SF20">
    <property type="entry name" value="MUTS PROTEIN HOMOLOG 5"/>
    <property type="match status" value="1"/>
</dbReference>
<gene>
    <name evidence="7" type="ORF">TRIATDRAFT_127936</name>
</gene>
<evidence type="ECO:0000313" key="7">
    <source>
        <dbReference type="EMBL" id="EHK45511.1"/>
    </source>
</evidence>